<dbReference type="EMBL" id="JAUJYN010000040">
    <property type="protein sequence ID" value="KAK1257552.1"/>
    <property type="molecule type" value="Genomic_DNA"/>
</dbReference>
<feature type="region of interest" description="Disordered" evidence="1">
    <location>
        <begin position="54"/>
        <end position="89"/>
    </location>
</feature>
<dbReference type="Proteomes" id="UP001179952">
    <property type="component" value="Unassembled WGS sequence"/>
</dbReference>
<protein>
    <submittedName>
        <fullName evidence="2">Uncharacterized protein</fullName>
    </submittedName>
</protein>
<keyword evidence="3" id="KW-1185">Reference proteome</keyword>
<evidence type="ECO:0000313" key="2">
    <source>
        <dbReference type="EMBL" id="KAK1257552.1"/>
    </source>
</evidence>
<evidence type="ECO:0000256" key="1">
    <source>
        <dbReference type="SAM" id="MobiDB-lite"/>
    </source>
</evidence>
<gene>
    <name evidence="2" type="ORF">QJS04_geneDACA019784</name>
</gene>
<dbReference type="AlphaFoldDB" id="A0AAV9A1X0"/>
<comment type="caution">
    <text evidence="2">The sequence shown here is derived from an EMBL/GenBank/DDBJ whole genome shotgun (WGS) entry which is preliminary data.</text>
</comment>
<feature type="compositionally biased region" description="Polar residues" evidence="1">
    <location>
        <begin position="60"/>
        <end position="73"/>
    </location>
</feature>
<name>A0AAV9A1X0_ACOGR</name>
<evidence type="ECO:0000313" key="3">
    <source>
        <dbReference type="Proteomes" id="UP001179952"/>
    </source>
</evidence>
<reference evidence="2" key="2">
    <citation type="submission" date="2023-06" db="EMBL/GenBank/DDBJ databases">
        <authorList>
            <person name="Ma L."/>
            <person name="Liu K.-W."/>
            <person name="Li Z."/>
            <person name="Hsiao Y.-Y."/>
            <person name="Qi Y."/>
            <person name="Fu T."/>
            <person name="Tang G."/>
            <person name="Zhang D."/>
            <person name="Sun W.-H."/>
            <person name="Liu D.-K."/>
            <person name="Li Y."/>
            <person name="Chen G.-Z."/>
            <person name="Liu X.-D."/>
            <person name="Liao X.-Y."/>
            <person name="Jiang Y.-T."/>
            <person name="Yu X."/>
            <person name="Hao Y."/>
            <person name="Huang J."/>
            <person name="Zhao X.-W."/>
            <person name="Ke S."/>
            <person name="Chen Y.-Y."/>
            <person name="Wu W.-L."/>
            <person name="Hsu J.-L."/>
            <person name="Lin Y.-F."/>
            <person name="Huang M.-D."/>
            <person name="Li C.-Y."/>
            <person name="Huang L."/>
            <person name="Wang Z.-W."/>
            <person name="Zhao X."/>
            <person name="Zhong W.-Y."/>
            <person name="Peng D.-H."/>
            <person name="Ahmad S."/>
            <person name="Lan S."/>
            <person name="Zhang J.-S."/>
            <person name="Tsai W.-C."/>
            <person name="Van De Peer Y."/>
            <person name="Liu Z.-J."/>
        </authorList>
    </citation>
    <scope>NUCLEOTIDE SEQUENCE</scope>
    <source>
        <strain evidence="2">SCP</strain>
        <tissue evidence="2">Leaves</tissue>
    </source>
</reference>
<organism evidence="2 3">
    <name type="scientific">Acorus gramineus</name>
    <name type="common">Dwarf sweet flag</name>
    <dbReference type="NCBI Taxonomy" id="55184"/>
    <lineage>
        <taxon>Eukaryota</taxon>
        <taxon>Viridiplantae</taxon>
        <taxon>Streptophyta</taxon>
        <taxon>Embryophyta</taxon>
        <taxon>Tracheophyta</taxon>
        <taxon>Spermatophyta</taxon>
        <taxon>Magnoliopsida</taxon>
        <taxon>Liliopsida</taxon>
        <taxon>Acoraceae</taxon>
        <taxon>Acorus</taxon>
    </lineage>
</organism>
<reference evidence="2" key="1">
    <citation type="journal article" date="2023" name="Nat. Commun.">
        <title>Diploid and tetraploid genomes of Acorus and the evolution of monocots.</title>
        <authorList>
            <person name="Ma L."/>
            <person name="Liu K.W."/>
            <person name="Li Z."/>
            <person name="Hsiao Y.Y."/>
            <person name="Qi Y."/>
            <person name="Fu T."/>
            <person name="Tang G.D."/>
            <person name="Zhang D."/>
            <person name="Sun W.H."/>
            <person name="Liu D.K."/>
            <person name="Li Y."/>
            <person name="Chen G.Z."/>
            <person name="Liu X.D."/>
            <person name="Liao X.Y."/>
            <person name="Jiang Y.T."/>
            <person name="Yu X."/>
            <person name="Hao Y."/>
            <person name="Huang J."/>
            <person name="Zhao X.W."/>
            <person name="Ke S."/>
            <person name="Chen Y.Y."/>
            <person name="Wu W.L."/>
            <person name="Hsu J.L."/>
            <person name="Lin Y.F."/>
            <person name="Huang M.D."/>
            <person name="Li C.Y."/>
            <person name="Huang L."/>
            <person name="Wang Z.W."/>
            <person name="Zhao X."/>
            <person name="Zhong W.Y."/>
            <person name="Peng D.H."/>
            <person name="Ahmad S."/>
            <person name="Lan S."/>
            <person name="Zhang J.S."/>
            <person name="Tsai W.C."/>
            <person name="Van de Peer Y."/>
            <person name="Liu Z.J."/>
        </authorList>
    </citation>
    <scope>NUCLEOTIDE SEQUENCE</scope>
    <source>
        <strain evidence="2">SCP</strain>
    </source>
</reference>
<sequence>MPWGDAWLGRVARHGMADPGSAGQGCARCDRADPGWARLCDAVGQILARLGRAAHRDSVDPSTAGQGYATQQGRSRHNWVGLRDAARQI</sequence>
<proteinExistence type="predicted"/>
<accession>A0AAV9A1X0</accession>